<dbReference type="WBParaSite" id="TCNE_0002009501-mRNA-1">
    <property type="protein sequence ID" value="TCNE_0002009501-mRNA-1"/>
    <property type="gene ID" value="TCNE_0002009501"/>
</dbReference>
<feature type="compositionally biased region" description="Polar residues" evidence="1">
    <location>
        <begin position="11"/>
        <end position="22"/>
    </location>
</feature>
<accession>A0A183VH71</accession>
<evidence type="ECO:0000313" key="2">
    <source>
        <dbReference type="EMBL" id="VDM51412.1"/>
    </source>
</evidence>
<reference evidence="2 3" key="2">
    <citation type="submission" date="2018-11" db="EMBL/GenBank/DDBJ databases">
        <authorList>
            <consortium name="Pathogen Informatics"/>
        </authorList>
    </citation>
    <scope>NUCLEOTIDE SEQUENCE [LARGE SCALE GENOMIC DNA]</scope>
</reference>
<keyword evidence="3" id="KW-1185">Reference proteome</keyword>
<gene>
    <name evidence="2" type="ORF">TCNE_LOCUS20091</name>
</gene>
<sequence>MSVARLHLVTPATSHPEYSTPANGAGWHNYPLQRRKSALTPVRESASRAVNYFAKNPVESGSRWDRRGIS</sequence>
<evidence type="ECO:0000313" key="4">
    <source>
        <dbReference type="WBParaSite" id="TCNE_0002009501-mRNA-1"/>
    </source>
</evidence>
<dbReference type="AlphaFoldDB" id="A0A183VH71"/>
<name>A0A183VH71_TOXCA</name>
<evidence type="ECO:0000313" key="3">
    <source>
        <dbReference type="Proteomes" id="UP000050794"/>
    </source>
</evidence>
<reference evidence="4" key="1">
    <citation type="submission" date="2016-06" db="UniProtKB">
        <authorList>
            <consortium name="WormBaseParasite"/>
        </authorList>
    </citation>
    <scope>IDENTIFICATION</scope>
</reference>
<protein>
    <submittedName>
        <fullName evidence="4">Transposase</fullName>
    </submittedName>
</protein>
<evidence type="ECO:0000256" key="1">
    <source>
        <dbReference type="SAM" id="MobiDB-lite"/>
    </source>
</evidence>
<feature type="region of interest" description="Disordered" evidence="1">
    <location>
        <begin position="1"/>
        <end position="29"/>
    </location>
</feature>
<dbReference type="Proteomes" id="UP000050794">
    <property type="component" value="Unassembled WGS sequence"/>
</dbReference>
<dbReference type="EMBL" id="UYWY01028230">
    <property type="protein sequence ID" value="VDM51412.1"/>
    <property type="molecule type" value="Genomic_DNA"/>
</dbReference>
<organism evidence="3 4">
    <name type="scientific">Toxocara canis</name>
    <name type="common">Canine roundworm</name>
    <dbReference type="NCBI Taxonomy" id="6265"/>
    <lineage>
        <taxon>Eukaryota</taxon>
        <taxon>Metazoa</taxon>
        <taxon>Ecdysozoa</taxon>
        <taxon>Nematoda</taxon>
        <taxon>Chromadorea</taxon>
        <taxon>Rhabditida</taxon>
        <taxon>Spirurina</taxon>
        <taxon>Ascaridomorpha</taxon>
        <taxon>Ascaridoidea</taxon>
        <taxon>Toxocaridae</taxon>
        <taxon>Toxocara</taxon>
    </lineage>
</organism>
<proteinExistence type="predicted"/>